<dbReference type="Pfam" id="PF13185">
    <property type="entry name" value="GAF_2"/>
    <property type="match status" value="1"/>
</dbReference>
<evidence type="ECO:0000256" key="2">
    <source>
        <dbReference type="SAM" id="MobiDB-lite"/>
    </source>
</evidence>
<dbReference type="KEGG" id="acp:A2cp1_0630"/>
<evidence type="ECO:0000313" key="5">
    <source>
        <dbReference type="Proteomes" id="UP000007089"/>
    </source>
</evidence>
<reference evidence="4" key="1">
    <citation type="submission" date="2009-01" db="EMBL/GenBank/DDBJ databases">
        <title>Complete sequence of Anaeromyxobacter dehalogenans 2CP-1.</title>
        <authorList>
            <consortium name="US DOE Joint Genome Institute"/>
            <person name="Lucas S."/>
            <person name="Copeland A."/>
            <person name="Lapidus A."/>
            <person name="Glavina del Rio T."/>
            <person name="Dalin E."/>
            <person name="Tice H."/>
            <person name="Bruce D."/>
            <person name="Goodwin L."/>
            <person name="Pitluck S."/>
            <person name="Saunders E."/>
            <person name="Brettin T."/>
            <person name="Detter J.C."/>
            <person name="Han C."/>
            <person name="Larimer F."/>
            <person name="Land M."/>
            <person name="Hauser L."/>
            <person name="Kyrpides N."/>
            <person name="Ovchinnikova G."/>
            <person name="Beliaev A.S."/>
            <person name="Richardson P."/>
        </authorList>
    </citation>
    <scope>NUCLEOTIDE SEQUENCE</scope>
    <source>
        <strain evidence="4">2CP-1</strain>
    </source>
</reference>
<dbReference type="EMBL" id="CP001359">
    <property type="protein sequence ID" value="ACL63987.1"/>
    <property type="molecule type" value="Genomic_DNA"/>
</dbReference>
<dbReference type="Proteomes" id="UP000007089">
    <property type="component" value="Chromosome"/>
</dbReference>
<feature type="domain" description="GAF" evidence="3">
    <location>
        <begin position="133"/>
        <end position="259"/>
    </location>
</feature>
<name>B8JCV9_ANAD2</name>
<feature type="coiled-coil region" evidence="1">
    <location>
        <begin position="65"/>
        <end position="113"/>
    </location>
</feature>
<feature type="region of interest" description="Disordered" evidence="2">
    <location>
        <begin position="29"/>
        <end position="58"/>
    </location>
</feature>
<dbReference type="Gene3D" id="3.30.450.40">
    <property type="match status" value="1"/>
</dbReference>
<evidence type="ECO:0000256" key="1">
    <source>
        <dbReference type="SAM" id="Coils"/>
    </source>
</evidence>
<dbReference type="SUPFAM" id="SSF55781">
    <property type="entry name" value="GAF domain-like"/>
    <property type="match status" value="1"/>
</dbReference>
<dbReference type="AlphaFoldDB" id="B8JCV9"/>
<sequence length="271" mass="29017">MSDIRGKPGGTGRDLQQVNEKLRELISSLRTEKERLSESRHSASTPAPVPAAAEPSPPAAVDLEKKRLAAELALAREAVEHATAERARLRDRLAEIEAEHQRVSDDYVAVEERHSELAQLFVALERIHGAPTRAEVLTALQEIVINVVGTEELALLEVRDGKLVLAHAFGVAPGPLREIALGQGAIGRTARTGRLYVAGRDGSPDEADRDLTACIPLRVGDRVTAVLAIFRLLGHKPGLGESDQAVFDLLSAHAGLALHLRAQAERAGAAS</sequence>
<protein>
    <submittedName>
        <fullName evidence="4">GAF domain protein</fullName>
    </submittedName>
</protein>
<organism evidence="4 5">
    <name type="scientific">Anaeromyxobacter dehalogenans (strain ATCC BAA-258 / DSM 21875 / 2CP-1)</name>
    <dbReference type="NCBI Taxonomy" id="455488"/>
    <lineage>
        <taxon>Bacteria</taxon>
        <taxon>Pseudomonadati</taxon>
        <taxon>Myxococcota</taxon>
        <taxon>Myxococcia</taxon>
        <taxon>Myxococcales</taxon>
        <taxon>Cystobacterineae</taxon>
        <taxon>Anaeromyxobacteraceae</taxon>
        <taxon>Anaeromyxobacter</taxon>
    </lineage>
</organism>
<dbReference type="InterPro" id="IPR003018">
    <property type="entry name" value="GAF"/>
</dbReference>
<feature type="compositionally biased region" description="Low complexity" evidence="2">
    <location>
        <begin position="42"/>
        <end position="54"/>
    </location>
</feature>
<evidence type="ECO:0000313" key="4">
    <source>
        <dbReference type="EMBL" id="ACL63987.1"/>
    </source>
</evidence>
<keyword evidence="5" id="KW-1185">Reference proteome</keyword>
<dbReference type="RefSeq" id="WP_012632029.1">
    <property type="nucleotide sequence ID" value="NC_011891.1"/>
</dbReference>
<proteinExistence type="predicted"/>
<dbReference type="HOGENOM" id="CLU_1025436_0_0_7"/>
<accession>B8JCV9</accession>
<evidence type="ECO:0000259" key="3">
    <source>
        <dbReference type="Pfam" id="PF13185"/>
    </source>
</evidence>
<dbReference type="InterPro" id="IPR029016">
    <property type="entry name" value="GAF-like_dom_sf"/>
</dbReference>
<keyword evidence="1" id="KW-0175">Coiled coil</keyword>
<feature type="compositionally biased region" description="Basic and acidic residues" evidence="2">
    <location>
        <begin position="29"/>
        <end position="41"/>
    </location>
</feature>
<gene>
    <name evidence="4" type="ordered locus">A2cp1_0630</name>
</gene>